<evidence type="ECO:0000313" key="5">
    <source>
        <dbReference type="Proteomes" id="UP000638043"/>
    </source>
</evidence>
<dbReference type="InterPro" id="IPR003439">
    <property type="entry name" value="ABC_transporter-like_ATP-bd"/>
</dbReference>
<dbReference type="GO" id="GO:0005524">
    <property type="term" value="F:ATP binding"/>
    <property type="evidence" value="ECO:0007669"/>
    <property type="project" value="UniProtKB-KW"/>
</dbReference>
<dbReference type="Proteomes" id="UP000638043">
    <property type="component" value="Unassembled WGS sequence"/>
</dbReference>
<dbReference type="InterPro" id="IPR017871">
    <property type="entry name" value="ABC_transporter-like_CS"/>
</dbReference>
<comment type="caution">
    <text evidence="4">The sequence shown here is derived from an EMBL/GenBank/DDBJ whole genome shotgun (WGS) entry which is preliminary data.</text>
</comment>
<accession>A0ABQ2N3X6</accession>
<dbReference type="Gene3D" id="3.40.50.300">
    <property type="entry name" value="P-loop containing nucleotide triphosphate hydrolases"/>
    <property type="match status" value="2"/>
</dbReference>
<dbReference type="InterPro" id="IPR003593">
    <property type="entry name" value="AAA+_ATPase"/>
</dbReference>
<reference evidence="5" key="1">
    <citation type="journal article" date="2019" name="Int. J. Syst. Evol. Microbiol.">
        <title>The Global Catalogue of Microorganisms (GCM) 10K type strain sequencing project: providing services to taxonomists for standard genome sequencing and annotation.</title>
        <authorList>
            <consortium name="The Broad Institute Genomics Platform"/>
            <consortium name="The Broad Institute Genome Sequencing Center for Infectious Disease"/>
            <person name="Wu L."/>
            <person name="Ma J."/>
        </authorList>
    </citation>
    <scope>NUCLEOTIDE SEQUENCE [LARGE SCALE GENOMIC DNA]</scope>
    <source>
        <strain evidence="5">CGMCC 4.7181</strain>
    </source>
</reference>
<feature type="domain" description="ABC transporter" evidence="3">
    <location>
        <begin position="11"/>
        <end position="266"/>
    </location>
</feature>
<keyword evidence="1" id="KW-0547">Nucleotide-binding</keyword>
<dbReference type="PANTHER" id="PTHR24220">
    <property type="entry name" value="IMPORT ATP-BINDING PROTEIN"/>
    <property type="match status" value="1"/>
</dbReference>
<dbReference type="RefSeq" id="WP_188703190.1">
    <property type="nucleotide sequence ID" value="NZ_BMMQ01000014.1"/>
</dbReference>
<dbReference type="Pfam" id="PF00005">
    <property type="entry name" value="ABC_tran"/>
    <property type="match status" value="2"/>
</dbReference>
<gene>
    <name evidence="4" type="ORF">GCM10010910_29470</name>
</gene>
<dbReference type="SUPFAM" id="SSF52540">
    <property type="entry name" value="P-loop containing nucleoside triphosphate hydrolases"/>
    <property type="match status" value="2"/>
</dbReference>
<dbReference type="InterPro" id="IPR015854">
    <property type="entry name" value="ABC_transpr_LolD-like"/>
</dbReference>
<evidence type="ECO:0000256" key="1">
    <source>
        <dbReference type="ARBA" id="ARBA00022741"/>
    </source>
</evidence>
<protein>
    <submittedName>
        <fullName evidence="4">ABC transporter ATP-binding protein</fullName>
    </submittedName>
</protein>
<evidence type="ECO:0000259" key="3">
    <source>
        <dbReference type="PROSITE" id="PS50893"/>
    </source>
</evidence>
<dbReference type="EMBL" id="BMMQ01000014">
    <property type="protein sequence ID" value="GGO67517.1"/>
    <property type="molecule type" value="Genomic_DNA"/>
</dbReference>
<evidence type="ECO:0000256" key="2">
    <source>
        <dbReference type="ARBA" id="ARBA00022840"/>
    </source>
</evidence>
<evidence type="ECO:0000313" key="4">
    <source>
        <dbReference type="EMBL" id="GGO67517.1"/>
    </source>
</evidence>
<sequence length="496" mass="51519">MSENLHPDAGLDVLGLSIVSRGSTLLDNVDVTVSPGEVHAIVGPSGAGKTTLLHALAGLVPSGSRVSGSVTLHVESEKVDLLSLSARALRRTVAGRVIGVAVQAAGGAFSPVRPIRVQLREAISIRRTSPHGPGHPHLVESRREALADLGHAAGIEPEWLDRYPHELSGGQLTRLGLIAAIANHPPILLADEPTTGLDAESAGIIGALLAGYAASGHAVLVASHDTALVSRIAARVTHMRDGRIVAAPTETVHVSKPARAHASTGQMLVQARGVGVRRGGAVILDGVDLELRAGEVVALTGPSGAGKSTLARILAQLEAPTSGMLEISGRPVTAWGIKASPDERRRTAWLSQHPHQAVDPRLTLRRVIELPARLAGHEVDADELAARFGLGAQLLSRTAKEVSGGQLQRALVARALALSTPVIIADEVTSMLDDESAMTVLAALRDAADAGAAVLLIGHEASRLARIAARYVHLQAGGKLHTGSQEHEPKREKAGV</sequence>
<keyword evidence="2 4" id="KW-0067">ATP-binding</keyword>
<proteinExistence type="predicted"/>
<name>A0ABQ2N3X6_9MICO</name>
<dbReference type="SMART" id="SM00382">
    <property type="entry name" value="AAA"/>
    <property type="match status" value="2"/>
</dbReference>
<dbReference type="PROSITE" id="PS50893">
    <property type="entry name" value="ABC_TRANSPORTER_2"/>
    <property type="match status" value="2"/>
</dbReference>
<dbReference type="InterPro" id="IPR027417">
    <property type="entry name" value="P-loop_NTPase"/>
</dbReference>
<organism evidence="4 5">
    <name type="scientific">Microbacterium nanhaiense</name>
    <dbReference type="NCBI Taxonomy" id="1301026"/>
    <lineage>
        <taxon>Bacteria</taxon>
        <taxon>Bacillati</taxon>
        <taxon>Actinomycetota</taxon>
        <taxon>Actinomycetes</taxon>
        <taxon>Micrococcales</taxon>
        <taxon>Microbacteriaceae</taxon>
        <taxon>Microbacterium</taxon>
    </lineage>
</organism>
<dbReference type="PROSITE" id="PS00211">
    <property type="entry name" value="ABC_TRANSPORTER_1"/>
    <property type="match status" value="2"/>
</dbReference>
<feature type="domain" description="ABC transporter" evidence="3">
    <location>
        <begin position="269"/>
        <end position="496"/>
    </location>
</feature>
<keyword evidence="5" id="KW-1185">Reference proteome</keyword>